<dbReference type="AlphaFoldDB" id="A0A6J6HSF9"/>
<dbReference type="InterPro" id="IPR019999">
    <property type="entry name" value="Anth_synth_I-like"/>
</dbReference>
<dbReference type="EMBL" id="CAEZUP010000061">
    <property type="protein sequence ID" value="CAB4615493.1"/>
    <property type="molecule type" value="Genomic_DNA"/>
</dbReference>
<dbReference type="GO" id="GO:0046820">
    <property type="term" value="F:4-amino-4-deoxychorismate synthase activity"/>
    <property type="evidence" value="ECO:0007669"/>
    <property type="project" value="TreeGrafter"/>
</dbReference>
<name>A0A6J6HSF9_9ZZZZ</name>
<protein>
    <submittedName>
        <fullName evidence="2">Unannotated protein</fullName>
    </submittedName>
</protein>
<evidence type="ECO:0000313" key="2">
    <source>
        <dbReference type="EMBL" id="CAB4615493.1"/>
    </source>
</evidence>
<dbReference type="Gene3D" id="3.60.120.10">
    <property type="entry name" value="Anthranilate synthase"/>
    <property type="match status" value="1"/>
</dbReference>
<dbReference type="SUPFAM" id="SSF56322">
    <property type="entry name" value="ADC synthase"/>
    <property type="match status" value="1"/>
</dbReference>
<proteinExistence type="predicted"/>
<accession>A0A6J6HSF9</accession>
<dbReference type="PANTHER" id="PTHR11236:SF50">
    <property type="entry name" value="AMINODEOXYCHORISMATE SYNTHASE COMPONENT 1"/>
    <property type="match status" value="1"/>
</dbReference>
<gene>
    <name evidence="2" type="ORF">UFOPK1835_01371</name>
</gene>
<dbReference type="GO" id="GO:0000162">
    <property type="term" value="P:L-tryptophan biosynthetic process"/>
    <property type="evidence" value="ECO:0007669"/>
    <property type="project" value="TreeGrafter"/>
</dbReference>
<dbReference type="PANTHER" id="PTHR11236">
    <property type="entry name" value="AMINOBENZOATE/ANTHRANILATE SYNTHASE"/>
    <property type="match status" value="1"/>
</dbReference>
<feature type="domain" description="Chorismate-utilising enzyme C-terminal" evidence="1">
    <location>
        <begin position="90"/>
        <end position="334"/>
    </location>
</feature>
<organism evidence="2">
    <name type="scientific">freshwater metagenome</name>
    <dbReference type="NCBI Taxonomy" id="449393"/>
    <lineage>
        <taxon>unclassified sequences</taxon>
        <taxon>metagenomes</taxon>
        <taxon>ecological metagenomes</taxon>
    </lineage>
</organism>
<dbReference type="Pfam" id="PF00425">
    <property type="entry name" value="Chorismate_bind"/>
    <property type="match status" value="1"/>
</dbReference>
<sequence>MIRATSATLDSSVAAVAVVGGVVASDLVDVTRDLSALDSTGWWAVVVPFDDEPFCARFARQRPTGSLPVTGTPWQGPSRDSWTSSLDRVEFGRAVDTIREAIAAGDVYQVNLTRLLSAPLPPGASMLALGGALAAGNPAPFAAVIDLPEHGVRLASASPELFLSRDGSRVRSSPIKGTTMPGQPFSEKDRAENVMIVDLVRNDLGRVCVPGSITVPGLLSPEHHPGLDHLVSTVQGELRPGMGWAELFGAAFPAGSITGAPKIAAMQKIAELEPTKRGIYCGSIGWVDADRRIGEMNVAIRTFFVDGDRLCFGTGGAITWDSTADDEWAETELKAQRLLDVASGAYLR</sequence>
<evidence type="ECO:0000259" key="1">
    <source>
        <dbReference type="Pfam" id="PF00425"/>
    </source>
</evidence>
<dbReference type="InterPro" id="IPR005801">
    <property type="entry name" value="ADC_synthase"/>
</dbReference>
<reference evidence="2" key="1">
    <citation type="submission" date="2020-05" db="EMBL/GenBank/DDBJ databases">
        <authorList>
            <person name="Chiriac C."/>
            <person name="Salcher M."/>
            <person name="Ghai R."/>
            <person name="Kavagutti S V."/>
        </authorList>
    </citation>
    <scope>NUCLEOTIDE SEQUENCE</scope>
</reference>
<dbReference type="PRINTS" id="PR00095">
    <property type="entry name" value="ANTSNTHASEI"/>
</dbReference>
<dbReference type="InterPro" id="IPR015890">
    <property type="entry name" value="Chorismate_C"/>
</dbReference>